<dbReference type="RefSeq" id="WP_218902053.1">
    <property type="nucleotide sequence ID" value="NZ_JACCFO010000001.1"/>
</dbReference>
<evidence type="ECO:0000313" key="1">
    <source>
        <dbReference type="EMBL" id="NYI98913.1"/>
    </source>
</evidence>
<gene>
    <name evidence="1" type="ORF">HNR12_005190</name>
</gene>
<dbReference type="Proteomes" id="UP000575985">
    <property type="component" value="Unassembled WGS sequence"/>
</dbReference>
<dbReference type="Gene3D" id="3.30.70.270">
    <property type="match status" value="1"/>
</dbReference>
<reference evidence="1 2" key="1">
    <citation type="submission" date="2020-07" db="EMBL/GenBank/DDBJ databases">
        <title>Sequencing the genomes of 1000 actinobacteria strains.</title>
        <authorList>
            <person name="Klenk H.-P."/>
        </authorList>
    </citation>
    <scope>NUCLEOTIDE SEQUENCE [LARGE SCALE GENOMIC DNA]</scope>
    <source>
        <strain evidence="1 2">DSM 45927</strain>
    </source>
</reference>
<dbReference type="EMBL" id="JACCFO010000001">
    <property type="protein sequence ID" value="NYI98913.1"/>
    <property type="molecule type" value="Genomic_DNA"/>
</dbReference>
<keyword evidence="2" id="KW-1185">Reference proteome</keyword>
<proteinExistence type="predicted"/>
<dbReference type="AlphaFoldDB" id="A0A853BUZ7"/>
<organism evidence="1 2">
    <name type="scientific">Streptomonospora nanhaiensis</name>
    <dbReference type="NCBI Taxonomy" id="1323731"/>
    <lineage>
        <taxon>Bacteria</taxon>
        <taxon>Bacillati</taxon>
        <taxon>Actinomycetota</taxon>
        <taxon>Actinomycetes</taxon>
        <taxon>Streptosporangiales</taxon>
        <taxon>Nocardiopsidaceae</taxon>
        <taxon>Streptomonospora</taxon>
    </lineage>
</organism>
<evidence type="ECO:0000313" key="2">
    <source>
        <dbReference type="Proteomes" id="UP000575985"/>
    </source>
</evidence>
<comment type="caution">
    <text evidence="1">The sequence shown here is derived from an EMBL/GenBank/DDBJ whole genome shotgun (WGS) entry which is preliminary data.</text>
</comment>
<dbReference type="InterPro" id="IPR043128">
    <property type="entry name" value="Rev_trsase/Diguanyl_cyclase"/>
</dbReference>
<accession>A0A853BUZ7</accession>
<name>A0A853BUZ7_9ACTN</name>
<protein>
    <submittedName>
        <fullName evidence="1">Uncharacterized protein</fullName>
    </submittedName>
</protein>
<sequence>MTTAGPASQAAPPPAAAWQRPAAGVVVGVDLAGIQRFVYEGRRLLDAIGRATLVADLTDPAGPHLAPLLRDLPADSRAVLRDAGGALYIAFTDPLRAADHARAFTGRYTRRLRDLSDQLNPIVTHVAYGASGAGPATQAEALRLLPSALQAARAVPAPGHLPALGLGVTAACDVTGRPAELLDHTRDRGPVRERAARDIVTARVRARQWHDTNSRTWLRGLAPPPGADRLELPTDVDHLGREIGDLSRLAVIHLDFNGLGDLLKRYHAALDAAGADVVAHMRTVSADIARLTEGLAQAVIRAVAGAIGTDPDSGEPAILGHGAGGRLRPRAVRGAVHVPVRPVVVAGDDLTVICDARLAWSVTRFALDWLDTDPALVPAGDPRAAMAARAGEPPWTRRLGAGGRTTGVPSAGIGIAVQPVGAPLSVGYDICAALCDTAKEHRKAAAHRMHDHVVAWSHVFDDPGRVVARLHEDRAGGSGRTALPMSGSDFRAFLRGYLDPGSAGSLRSAPMAGQRSWLLSRLAPLLQDGRDPAPELDRRRDLGLPVRLPEPFDRGRLLDAIALLDLHLDVPLAHRPPPPREEPSRP</sequence>